<organism evidence="2 3">
    <name type="scientific">Methylobacterium nodulans (strain LMG 21967 / CNCM I-2342 / ORS 2060)</name>
    <dbReference type="NCBI Taxonomy" id="460265"/>
    <lineage>
        <taxon>Bacteria</taxon>
        <taxon>Pseudomonadati</taxon>
        <taxon>Pseudomonadota</taxon>
        <taxon>Alphaproteobacteria</taxon>
        <taxon>Hyphomicrobiales</taxon>
        <taxon>Methylobacteriaceae</taxon>
        <taxon>Methylobacterium</taxon>
    </lineage>
</organism>
<dbReference type="Proteomes" id="UP000008207">
    <property type="component" value="Chromosome"/>
</dbReference>
<dbReference type="HOGENOM" id="CLU_2844856_0_0_5"/>
<feature type="region of interest" description="Disordered" evidence="1">
    <location>
        <begin position="42"/>
        <end position="65"/>
    </location>
</feature>
<accession>B8IRJ6</accession>
<evidence type="ECO:0000313" key="3">
    <source>
        <dbReference type="Proteomes" id="UP000008207"/>
    </source>
</evidence>
<name>B8IRJ6_METNO</name>
<sequence length="65" mass="7115">MRRAYLVAADVLRGAAIPLLWIGSWATPVLRAAGWCERRAWGPAEFTPPETGRPAPTDGRAGDRR</sequence>
<protein>
    <submittedName>
        <fullName evidence="2">Uncharacterized protein</fullName>
    </submittedName>
</protein>
<reference evidence="2 3" key="1">
    <citation type="submission" date="2009-01" db="EMBL/GenBank/DDBJ databases">
        <title>Complete sequence of chromosome of Methylobacterium nodulans ORS 2060.</title>
        <authorList>
            <consortium name="US DOE Joint Genome Institute"/>
            <person name="Lucas S."/>
            <person name="Copeland A."/>
            <person name="Lapidus A."/>
            <person name="Glavina del Rio T."/>
            <person name="Dalin E."/>
            <person name="Tice H."/>
            <person name="Bruce D."/>
            <person name="Goodwin L."/>
            <person name="Pitluck S."/>
            <person name="Sims D."/>
            <person name="Brettin T."/>
            <person name="Detter J.C."/>
            <person name="Han C."/>
            <person name="Larimer F."/>
            <person name="Land M."/>
            <person name="Hauser L."/>
            <person name="Kyrpides N."/>
            <person name="Ivanova N."/>
            <person name="Marx C.J."/>
            <person name="Richardson P."/>
        </authorList>
    </citation>
    <scope>NUCLEOTIDE SEQUENCE [LARGE SCALE GENOMIC DNA]</scope>
    <source>
        <strain evidence="3">LMG 21967 / CNCM I-2342 / ORS 2060</strain>
    </source>
</reference>
<dbReference type="RefSeq" id="WP_015930392.1">
    <property type="nucleotide sequence ID" value="NC_011894.1"/>
</dbReference>
<dbReference type="EMBL" id="CP001349">
    <property type="protein sequence ID" value="ACL58736.1"/>
    <property type="molecule type" value="Genomic_DNA"/>
</dbReference>
<dbReference type="AlphaFoldDB" id="B8IRJ6"/>
<keyword evidence="3" id="KW-1185">Reference proteome</keyword>
<evidence type="ECO:0000313" key="2">
    <source>
        <dbReference type="EMBL" id="ACL58736.1"/>
    </source>
</evidence>
<gene>
    <name evidence="2" type="ordered locus">Mnod_3836</name>
</gene>
<evidence type="ECO:0000256" key="1">
    <source>
        <dbReference type="SAM" id="MobiDB-lite"/>
    </source>
</evidence>
<proteinExistence type="predicted"/>
<dbReference type="STRING" id="460265.Mnod_3836"/>
<dbReference type="KEGG" id="mno:Mnod_3836"/>